<dbReference type="GO" id="GO:0036159">
    <property type="term" value="P:inner dynein arm assembly"/>
    <property type="evidence" value="ECO:0007669"/>
    <property type="project" value="TreeGrafter"/>
</dbReference>
<evidence type="ECO:0000313" key="2">
    <source>
        <dbReference type="EMBL" id="VUZ52373.1"/>
    </source>
</evidence>
<organism evidence="2 3">
    <name type="scientific">Hymenolepis diminuta</name>
    <name type="common">Rat tapeworm</name>
    <dbReference type="NCBI Taxonomy" id="6216"/>
    <lineage>
        <taxon>Eukaryota</taxon>
        <taxon>Metazoa</taxon>
        <taxon>Spiralia</taxon>
        <taxon>Lophotrochozoa</taxon>
        <taxon>Platyhelminthes</taxon>
        <taxon>Cestoda</taxon>
        <taxon>Eucestoda</taxon>
        <taxon>Cyclophyllidea</taxon>
        <taxon>Hymenolepididae</taxon>
        <taxon>Hymenolepis</taxon>
    </lineage>
</organism>
<sequence length="116" mass="13046">MAIWDDIGLKFQKENENDLKDKIDFDSGKPFHYPADQFRPNFGCRELISRSASRLLPGLCNDLRDWQEATRHKAAGLLPIILLHLESAITQHTQTLITGLCSGVAEILLRVSLNSS</sequence>
<reference evidence="2 3" key="1">
    <citation type="submission" date="2019-07" db="EMBL/GenBank/DDBJ databases">
        <authorList>
            <person name="Jastrzebski P J."/>
            <person name="Paukszto L."/>
            <person name="Jastrzebski P J."/>
        </authorList>
    </citation>
    <scope>NUCLEOTIDE SEQUENCE [LARGE SCALE GENOMIC DNA]</scope>
    <source>
        <strain evidence="2 3">WMS-il1</strain>
    </source>
</reference>
<dbReference type="GO" id="GO:0005737">
    <property type="term" value="C:cytoplasm"/>
    <property type="evidence" value="ECO:0007669"/>
    <property type="project" value="TreeGrafter"/>
</dbReference>
<dbReference type="Proteomes" id="UP000321570">
    <property type="component" value="Unassembled WGS sequence"/>
</dbReference>
<name>A0A564Z085_HYMDI</name>
<gene>
    <name evidence="2" type="ORF">WMSIL1_LOCUS10886</name>
</gene>
<dbReference type="InterPro" id="IPR056497">
    <property type="entry name" value="HEAT_DAAF5"/>
</dbReference>
<dbReference type="AlphaFoldDB" id="A0A564Z085"/>
<dbReference type="PANTHER" id="PTHR16216:SF2">
    <property type="entry name" value="DYNEIN AXONEMAL ASSEMBLY FACTOR 5"/>
    <property type="match status" value="1"/>
</dbReference>
<dbReference type="GO" id="GO:0045505">
    <property type="term" value="F:dynein intermediate chain binding"/>
    <property type="evidence" value="ECO:0007669"/>
    <property type="project" value="TreeGrafter"/>
</dbReference>
<accession>A0A564Z085</accession>
<dbReference type="Pfam" id="PF24573">
    <property type="entry name" value="HEAT_DAAF5"/>
    <property type="match status" value="1"/>
</dbReference>
<proteinExistence type="predicted"/>
<dbReference type="PANTHER" id="PTHR16216">
    <property type="entry name" value="DYNEIN ASSEMBLY FACTOR 5, AXONEMAL"/>
    <property type="match status" value="1"/>
</dbReference>
<feature type="domain" description="Dynein axonemal assembly factor 5 HEAT-repeat" evidence="1">
    <location>
        <begin position="32"/>
        <end position="102"/>
    </location>
</feature>
<keyword evidence="3" id="KW-1185">Reference proteome</keyword>
<dbReference type="InterPro" id="IPR052623">
    <property type="entry name" value="DAAF5"/>
</dbReference>
<dbReference type="GO" id="GO:0036158">
    <property type="term" value="P:outer dynein arm assembly"/>
    <property type="evidence" value="ECO:0007669"/>
    <property type="project" value="TreeGrafter"/>
</dbReference>
<feature type="non-terminal residue" evidence="2">
    <location>
        <position position="116"/>
    </location>
</feature>
<evidence type="ECO:0000313" key="3">
    <source>
        <dbReference type="Proteomes" id="UP000321570"/>
    </source>
</evidence>
<dbReference type="GO" id="GO:0003341">
    <property type="term" value="P:cilium movement"/>
    <property type="evidence" value="ECO:0007669"/>
    <property type="project" value="TreeGrafter"/>
</dbReference>
<evidence type="ECO:0000259" key="1">
    <source>
        <dbReference type="Pfam" id="PF24573"/>
    </source>
</evidence>
<protein>
    <recommendedName>
        <fullName evidence="1">Dynein axonemal assembly factor 5 HEAT-repeat domain-containing protein</fullName>
    </recommendedName>
</protein>
<dbReference type="EMBL" id="CABIJS010000488">
    <property type="protein sequence ID" value="VUZ52373.1"/>
    <property type="molecule type" value="Genomic_DNA"/>
</dbReference>